<dbReference type="EMBL" id="DSDS01000162">
    <property type="protein sequence ID" value="HET98490.1"/>
    <property type="molecule type" value="Genomic_DNA"/>
</dbReference>
<comment type="similarity">
    <text evidence="1">Belongs to the phD/YefM antitoxin family.</text>
</comment>
<reference evidence="2" key="1">
    <citation type="journal article" date="2020" name="mSystems">
        <title>Genome- and Community-Level Interaction Insights into Carbon Utilization and Element Cycling Functions of Hydrothermarchaeota in Hydrothermal Sediment.</title>
        <authorList>
            <person name="Zhou Z."/>
            <person name="Liu Y."/>
            <person name="Xu W."/>
            <person name="Pan J."/>
            <person name="Luo Z.H."/>
            <person name="Li M."/>
        </authorList>
    </citation>
    <scope>NUCLEOTIDE SEQUENCE [LARGE SCALE GENOMIC DNA]</scope>
    <source>
        <strain evidence="2">SpSt-1224</strain>
    </source>
</reference>
<protein>
    <submittedName>
        <fullName evidence="2">Type II toxin-antitoxin system Phd/YefM family antitoxin</fullName>
    </submittedName>
</protein>
<name>A0A7C2XHP2_9BACT</name>
<organism evidence="2">
    <name type="scientific">Desulfurivibrio alkaliphilus</name>
    <dbReference type="NCBI Taxonomy" id="427923"/>
    <lineage>
        <taxon>Bacteria</taxon>
        <taxon>Pseudomonadati</taxon>
        <taxon>Thermodesulfobacteriota</taxon>
        <taxon>Desulfobulbia</taxon>
        <taxon>Desulfobulbales</taxon>
        <taxon>Desulfobulbaceae</taxon>
        <taxon>Desulfurivibrio</taxon>
    </lineage>
</organism>
<evidence type="ECO:0000256" key="1">
    <source>
        <dbReference type="ARBA" id="ARBA00009981"/>
    </source>
</evidence>
<comment type="caution">
    <text evidence="2">The sequence shown here is derived from an EMBL/GenBank/DDBJ whole genome shotgun (WGS) entry which is preliminary data.</text>
</comment>
<evidence type="ECO:0000313" key="2">
    <source>
        <dbReference type="EMBL" id="HET98490.1"/>
    </source>
</evidence>
<dbReference type="AlphaFoldDB" id="A0A7C2XHP2"/>
<sequence>MPVNASTVRKNIYRLLDQVLETGQPLEIERKGKLLRVVPVTEPSKIARLVKHDCLRGDPEAIVHLDWSEEWHRDLP</sequence>
<accession>A0A7C2XHP2</accession>
<gene>
    <name evidence="2" type="ORF">ENN98_07360</name>
</gene>
<proteinExistence type="inferred from homology"/>
<dbReference type="Gene3D" id="3.40.1620.10">
    <property type="entry name" value="YefM-like domain"/>
    <property type="match status" value="1"/>
</dbReference>
<dbReference type="Proteomes" id="UP000885986">
    <property type="component" value="Unassembled WGS sequence"/>
</dbReference>
<dbReference type="SUPFAM" id="SSF143120">
    <property type="entry name" value="YefM-like"/>
    <property type="match status" value="1"/>
</dbReference>
<dbReference type="InterPro" id="IPR036165">
    <property type="entry name" value="YefM-like_sf"/>
</dbReference>